<evidence type="ECO:0000313" key="1">
    <source>
        <dbReference type="EMBL" id="KAL2526229.1"/>
    </source>
</evidence>
<name>A0ABD1UME0_9LAMI</name>
<accession>A0ABD1UME0</accession>
<organism evidence="1 2">
    <name type="scientific">Abeliophyllum distichum</name>
    <dbReference type="NCBI Taxonomy" id="126358"/>
    <lineage>
        <taxon>Eukaryota</taxon>
        <taxon>Viridiplantae</taxon>
        <taxon>Streptophyta</taxon>
        <taxon>Embryophyta</taxon>
        <taxon>Tracheophyta</taxon>
        <taxon>Spermatophyta</taxon>
        <taxon>Magnoliopsida</taxon>
        <taxon>eudicotyledons</taxon>
        <taxon>Gunneridae</taxon>
        <taxon>Pentapetalae</taxon>
        <taxon>asterids</taxon>
        <taxon>lamiids</taxon>
        <taxon>Lamiales</taxon>
        <taxon>Oleaceae</taxon>
        <taxon>Forsythieae</taxon>
        <taxon>Abeliophyllum</taxon>
    </lineage>
</organism>
<reference evidence="2" key="1">
    <citation type="submission" date="2024-07" db="EMBL/GenBank/DDBJ databases">
        <title>Two chromosome-level genome assemblies of Korean endemic species Abeliophyllum distichum and Forsythia ovata (Oleaceae).</title>
        <authorList>
            <person name="Jang H."/>
        </authorList>
    </citation>
    <scope>NUCLEOTIDE SEQUENCE [LARGE SCALE GENOMIC DNA]</scope>
</reference>
<dbReference type="AlphaFoldDB" id="A0ABD1UME0"/>
<keyword evidence="2" id="KW-1185">Reference proteome</keyword>
<gene>
    <name evidence="1" type="ORF">Adt_11283</name>
</gene>
<proteinExistence type="predicted"/>
<comment type="caution">
    <text evidence="1">The sequence shown here is derived from an EMBL/GenBank/DDBJ whole genome shotgun (WGS) entry which is preliminary data.</text>
</comment>
<dbReference type="EMBL" id="JBFOLK010000003">
    <property type="protein sequence ID" value="KAL2526229.1"/>
    <property type="molecule type" value="Genomic_DNA"/>
</dbReference>
<sequence>MGSYKVNTDGCVKDRYASGGGLSRIHKIYGLSPTLLWPFTARQSGGHWSIQATLRHIRHLLAFDRDTISHIYREDNQLTNLPQGIEIIIAVSSTTLRTFRNITVA</sequence>
<dbReference type="Proteomes" id="UP001604336">
    <property type="component" value="Unassembled WGS sequence"/>
</dbReference>
<protein>
    <submittedName>
        <fullName evidence="1">Uncharacterized protein</fullName>
    </submittedName>
</protein>
<evidence type="ECO:0000313" key="2">
    <source>
        <dbReference type="Proteomes" id="UP001604336"/>
    </source>
</evidence>